<protein>
    <submittedName>
        <fullName evidence="5">Helix-turn-helix transcriptional regulator</fullName>
    </submittedName>
</protein>
<dbReference type="Pfam" id="PF12833">
    <property type="entry name" value="HTH_18"/>
    <property type="match status" value="1"/>
</dbReference>
<dbReference type="PROSITE" id="PS01124">
    <property type="entry name" value="HTH_ARAC_FAMILY_2"/>
    <property type="match status" value="1"/>
</dbReference>
<dbReference type="Proteomes" id="UP000318833">
    <property type="component" value="Unassembled WGS sequence"/>
</dbReference>
<keyword evidence="2" id="KW-0238">DNA-binding</keyword>
<dbReference type="GO" id="GO:0043565">
    <property type="term" value="F:sequence-specific DNA binding"/>
    <property type="evidence" value="ECO:0007669"/>
    <property type="project" value="InterPro"/>
</dbReference>
<dbReference type="InterPro" id="IPR054015">
    <property type="entry name" value="ExsA-like_N"/>
</dbReference>
<dbReference type="InterPro" id="IPR018060">
    <property type="entry name" value="HTH_AraC"/>
</dbReference>
<organism evidence="5 6">
    <name type="scientific">Aquimarina algiphila</name>
    <dbReference type="NCBI Taxonomy" id="2047982"/>
    <lineage>
        <taxon>Bacteria</taxon>
        <taxon>Pseudomonadati</taxon>
        <taxon>Bacteroidota</taxon>
        <taxon>Flavobacteriia</taxon>
        <taxon>Flavobacteriales</taxon>
        <taxon>Flavobacteriaceae</taxon>
        <taxon>Aquimarina</taxon>
    </lineage>
</organism>
<name>A0A554VKK2_9FLAO</name>
<dbReference type="AlphaFoldDB" id="A0A554VKK2"/>
<dbReference type="Pfam" id="PF22200">
    <property type="entry name" value="ExsA_N"/>
    <property type="match status" value="1"/>
</dbReference>
<dbReference type="SUPFAM" id="SSF46689">
    <property type="entry name" value="Homeodomain-like"/>
    <property type="match status" value="2"/>
</dbReference>
<keyword evidence="1" id="KW-0805">Transcription regulation</keyword>
<dbReference type="InterPro" id="IPR009057">
    <property type="entry name" value="Homeodomain-like_sf"/>
</dbReference>
<sequence>MEIINLPDDLRLQGSSTFKVFDYQTSKECFKQMVSLQQNTFSFLIEGSKEVFSDTTSISIEKSNFLLMKMGHCLMTEKLPNAIDNYRSILFFFSDESLLECIQKHKIENTGNYNQESIYSFQYDDFLKTFVKGLIDISKLNLQIQAKLLKIKFEELILYLIHIKGPDFVFSLISDVDSQLQHFIEIVETNKLNKLTIKELSFLSNMSVSTFKREFEKHFHSSPSKWFQDKRLEYSAFLLKNKSKRPSDIFEEIGYESLSNFIQAFKAKFGITPKQYQLD</sequence>
<reference evidence="5 6" key="1">
    <citation type="submission" date="2019-07" db="EMBL/GenBank/DDBJ databases">
        <title>The draft genome sequence of Aquimarina algiphila M91.</title>
        <authorList>
            <person name="Meng X."/>
        </authorList>
    </citation>
    <scope>NUCLEOTIDE SEQUENCE [LARGE SCALE GENOMIC DNA]</scope>
    <source>
        <strain evidence="5 6">M91</strain>
    </source>
</reference>
<proteinExistence type="predicted"/>
<evidence type="ECO:0000313" key="6">
    <source>
        <dbReference type="Proteomes" id="UP000318833"/>
    </source>
</evidence>
<dbReference type="SMART" id="SM00342">
    <property type="entry name" value="HTH_ARAC"/>
    <property type="match status" value="1"/>
</dbReference>
<evidence type="ECO:0000313" key="5">
    <source>
        <dbReference type="EMBL" id="TSE08563.1"/>
    </source>
</evidence>
<dbReference type="PANTHER" id="PTHR43280">
    <property type="entry name" value="ARAC-FAMILY TRANSCRIPTIONAL REGULATOR"/>
    <property type="match status" value="1"/>
</dbReference>
<dbReference type="Gene3D" id="1.10.10.60">
    <property type="entry name" value="Homeodomain-like"/>
    <property type="match status" value="1"/>
</dbReference>
<keyword evidence="6" id="KW-1185">Reference proteome</keyword>
<evidence type="ECO:0000256" key="2">
    <source>
        <dbReference type="ARBA" id="ARBA00023125"/>
    </source>
</evidence>
<dbReference type="PANTHER" id="PTHR43280:SF2">
    <property type="entry name" value="HTH-TYPE TRANSCRIPTIONAL REGULATOR EXSA"/>
    <property type="match status" value="1"/>
</dbReference>
<dbReference type="EMBL" id="VLNR01000022">
    <property type="protein sequence ID" value="TSE08563.1"/>
    <property type="molecule type" value="Genomic_DNA"/>
</dbReference>
<evidence type="ECO:0000256" key="3">
    <source>
        <dbReference type="ARBA" id="ARBA00023163"/>
    </source>
</evidence>
<accession>A0A554VKK2</accession>
<gene>
    <name evidence="5" type="ORF">FOF46_12045</name>
</gene>
<comment type="caution">
    <text evidence="5">The sequence shown here is derived from an EMBL/GenBank/DDBJ whole genome shotgun (WGS) entry which is preliminary data.</text>
</comment>
<evidence type="ECO:0000259" key="4">
    <source>
        <dbReference type="PROSITE" id="PS01124"/>
    </source>
</evidence>
<keyword evidence="3" id="KW-0804">Transcription</keyword>
<dbReference type="OrthoDB" id="4480133at2"/>
<evidence type="ECO:0000256" key="1">
    <source>
        <dbReference type="ARBA" id="ARBA00023015"/>
    </source>
</evidence>
<feature type="domain" description="HTH araC/xylS-type" evidence="4">
    <location>
        <begin position="181"/>
        <end position="279"/>
    </location>
</feature>
<dbReference type="GO" id="GO:0003700">
    <property type="term" value="F:DNA-binding transcription factor activity"/>
    <property type="evidence" value="ECO:0007669"/>
    <property type="project" value="InterPro"/>
</dbReference>